<keyword evidence="4" id="KW-1185">Reference proteome</keyword>
<dbReference type="Pfam" id="PF20567">
    <property type="entry name" value="DUF6776"/>
    <property type="match status" value="1"/>
</dbReference>
<keyword evidence="2" id="KW-0812">Transmembrane</keyword>
<dbReference type="Proteomes" id="UP000194161">
    <property type="component" value="Chromosome"/>
</dbReference>
<sequence length="233" mass="26137">MAFGRSQRAVFKPSVYQPGKRTRRMPRWLVLLLVGIVLGAGGVLFLQTNYGPQRLTAEQSEQLHSELSAANLERQRLQSQLDETRAQRDASQTANQQQTTELAQARSRIEALTQEIAIFQDAVPPDPRGGDIGVRWGEFRQQAGQLGYQTLIMREKEGGQTFQGAVTFEVSGNYKNGRRDNVTSEPVAIKLDRYTHAQGSMALPEGFTARTVTVRVIDPQSRQQAMRIYYVRG</sequence>
<dbReference type="KEGG" id="bgm:CAL15_19560"/>
<feature type="compositionally biased region" description="Polar residues" evidence="1">
    <location>
        <begin position="89"/>
        <end position="102"/>
    </location>
</feature>
<evidence type="ECO:0000256" key="1">
    <source>
        <dbReference type="SAM" id="MobiDB-lite"/>
    </source>
</evidence>
<accession>A0A1W6ZG90</accession>
<name>A0A1W6ZG90_9BORD</name>
<dbReference type="OrthoDB" id="9152541at2"/>
<proteinExistence type="predicted"/>
<organism evidence="3 4">
    <name type="scientific">Bordetella genomosp. 13</name>
    <dbReference type="NCBI Taxonomy" id="463040"/>
    <lineage>
        <taxon>Bacteria</taxon>
        <taxon>Pseudomonadati</taxon>
        <taxon>Pseudomonadota</taxon>
        <taxon>Betaproteobacteria</taxon>
        <taxon>Burkholderiales</taxon>
        <taxon>Alcaligenaceae</taxon>
        <taxon>Bordetella</taxon>
    </lineage>
</organism>
<keyword evidence="2" id="KW-1133">Transmembrane helix</keyword>
<reference evidence="3 4" key="1">
    <citation type="submission" date="2017-05" db="EMBL/GenBank/DDBJ databases">
        <title>Complete and WGS of Bordetella genogroups.</title>
        <authorList>
            <person name="Spilker T."/>
            <person name="LiPuma J."/>
        </authorList>
    </citation>
    <scope>NUCLEOTIDE SEQUENCE [LARGE SCALE GENOMIC DNA]</scope>
    <source>
        <strain evidence="3 4">AU7206</strain>
    </source>
</reference>
<dbReference type="AlphaFoldDB" id="A0A1W6ZG90"/>
<dbReference type="STRING" id="463040.CAL15_19560"/>
<dbReference type="InterPro" id="IPR046703">
    <property type="entry name" value="DUF6776"/>
</dbReference>
<evidence type="ECO:0000313" key="4">
    <source>
        <dbReference type="Proteomes" id="UP000194161"/>
    </source>
</evidence>
<feature type="transmembrane region" description="Helical" evidence="2">
    <location>
        <begin position="28"/>
        <end position="46"/>
    </location>
</feature>
<evidence type="ECO:0000313" key="3">
    <source>
        <dbReference type="EMBL" id="ARP96376.1"/>
    </source>
</evidence>
<dbReference type="RefSeq" id="WP_086080028.1">
    <property type="nucleotide sequence ID" value="NZ_CP021111.1"/>
</dbReference>
<evidence type="ECO:0000256" key="2">
    <source>
        <dbReference type="SAM" id="Phobius"/>
    </source>
</evidence>
<evidence type="ECO:0008006" key="5">
    <source>
        <dbReference type="Google" id="ProtNLM"/>
    </source>
</evidence>
<protein>
    <recommendedName>
        <fullName evidence="5">Inner membrane protein</fullName>
    </recommendedName>
</protein>
<keyword evidence="2" id="KW-0472">Membrane</keyword>
<feature type="region of interest" description="Disordered" evidence="1">
    <location>
        <begin position="78"/>
        <end position="105"/>
    </location>
</feature>
<dbReference type="EMBL" id="CP021111">
    <property type="protein sequence ID" value="ARP96376.1"/>
    <property type="molecule type" value="Genomic_DNA"/>
</dbReference>
<gene>
    <name evidence="3" type="ORF">CAL15_19560</name>
</gene>